<protein>
    <submittedName>
        <fullName evidence="1">Uncharacterized protein</fullName>
    </submittedName>
</protein>
<name>A0A0E9QIU5_ANGAN</name>
<reference evidence="1" key="1">
    <citation type="submission" date="2014-11" db="EMBL/GenBank/DDBJ databases">
        <authorList>
            <person name="Amaro Gonzalez C."/>
        </authorList>
    </citation>
    <scope>NUCLEOTIDE SEQUENCE</scope>
</reference>
<reference evidence="1" key="2">
    <citation type="journal article" date="2015" name="Fish Shellfish Immunol.">
        <title>Early steps in the European eel (Anguilla anguilla)-Vibrio vulnificus interaction in the gills: Role of the RtxA13 toxin.</title>
        <authorList>
            <person name="Callol A."/>
            <person name="Pajuelo D."/>
            <person name="Ebbesson L."/>
            <person name="Teles M."/>
            <person name="MacKenzie S."/>
            <person name="Amaro C."/>
        </authorList>
    </citation>
    <scope>NUCLEOTIDE SEQUENCE</scope>
</reference>
<dbReference type="EMBL" id="GBXM01092155">
    <property type="protein sequence ID" value="JAH16422.1"/>
    <property type="molecule type" value="Transcribed_RNA"/>
</dbReference>
<proteinExistence type="predicted"/>
<accession>A0A0E9QIU5</accession>
<sequence length="9" mass="1131">MGRLSRRQK</sequence>
<evidence type="ECO:0000313" key="1">
    <source>
        <dbReference type="EMBL" id="JAH16422.1"/>
    </source>
</evidence>
<organism evidence="1">
    <name type="scientific">Anguilla anguilla</name>
    <name type="common">European freshwater eel</name>
    <name type="synonym">Muraena anguilla</name>
    <dbReference type="NCBI Taxonomy" id="7936"/>
    <lineage>
        <taxon>Eukaryota</taxon>
        <taxon>Metazoa</taxon>
        <taxon>Chordata</taxon>
        <taxon>Craniata</taxon>
        <taxon>Vertebrata</taxon>
        <taxon>Euteleostomi</taxon>
        <taxon>Actinopterygii</taxon>
        <taxon>Neopterygii</taxon>
        <taxon>Teleostei</taxon>
        <taxon>Anguilliformes</taxon>
        <taxon>Anguillidae</taxon>
        <taxon>Anguilla</taxon>
    </lineage>
</organism>